<name>A0A173H077_9BURK</name>
<accession>A0A173H077</accession>
<evidence type="ECO:0000313" key="1">
    <source>
        <dbReference type="EMBL" id="ANI21837.1"/>
    </source>
</evidence>
<proteinExistence type="predicted"/>
<sequence length="215" mass="24856">MPREPPVLDYQLLKNHAGILLVGDYHSLAELHEVVHDVNDRSPLLRQDDGPFLGLAYDVRKAYEQQREILLPPEGFEEIGVRYGVEILWPVLLVQHRMLRVSLGYLDHSKRHQAITYALEAVIEDALREDFGTQGQAIIDRWLRLDPDIDVFEKLDSRGAMFCSWSKTQRNKRFASLLSSFGLMFGIESVQQTAESVSSRELQRWEGVEWPDPNW</sequence>
<keyword evidence="1" id="KW-0614">Plasmid</keyword>
<organism evidence="1 2">
    <name type="scientific">Pandoraea faecigallinarum</name>
    <dbReference type="NCBI Taxonomy" id="656179"/>
    <lineage>
        <taxon>Bacteria</taxon>
        <taxon>Pseudomonadati</taxon>
        <taxon>Pseudomonadota</taxon>
        <taxon>Betaproteobacteria</taxon>
        <taxon>Burkholderiales</taxon>
        <taxon>Burkholderiaceae</taxon>
        <taxon>Pandoraea</taxon>
    </lineage>
</organism>
<dbReference type="InterPro" id="IPR054199">
    <property type="entry name" value="DUF6904"/>
</dbReference>
<dbReference type="EMBL" id="CP011809">
    <property type="protein sequence ID" value="ANI21837.1"/>
    <property type="molecule type" value="Genomic_DNA"/>
</dbReference>
<reference evidence="1" key="1">
    <citation type="submission" date="2016-06" db="EMBL/GenBank/DDBJ databases">
        <title>Complete Genome Sequence of Pandoraea faecigallinarum DSM-23572.</title>
        <authorList>
            <person name="Yong D."/>
            <person name="Ee R."/>
            <person name="Lim Y.-L."/>
            <person name="Yin W.-F."/>
            <person name="Chan K.-G."/>
        </authorList>
    </citation>
    <scope>NUCLEOTIDE SEQUENCE</scope>
    <source>
        <strain evidence="1">DSM 23572</strain>
        <plasmid evidence="1">pPF72-2</plasmid>
    </source>
</reference>
<dbReference type="AlphaFoldDB" id="A0A173H077"/>
<gene>
    <name evidence="1" type="ORF">AB870_25265</name>
</gene>
<dbReference type="KEGG" id="pfg:AB870_25265"/>
<geneLocation type="plasmid" evidence="1 2">
    <name>pPF72-2</name>
</geneLocation>
<evidence type="ECO:0000313" key="2">
    <source>
        <dbReference type="Proteomes" id="UP000035651"/>
    </source>
</evidence>
<keyword evidence="2" id="KW-1185">Reference proteome</keyword>
<dbReference type="Pfam" id="PF21845">
    <property type="entry name" value="DUF6904"/>
    <property type="match status" value="1"/>
</dbReference>
<dbReference type="Proteomes" id="UP000035651">
    <property type="component" value="Plasmid pPF72-2"/>
</dbReference>
<protein>
    <submittedName>
        <fullName evidence="1">Uncharacterized protein</fullName>
    </submittedName>
</protein>